<feature type="domain" description="PLAT" evidence="7">
    <location>
        <begin position="1981"/>
        <end position="2100"/>
    </location>
</feature>
<accession>A0A836C4B7</accession>
<feature type="compositionally biased region" description="Basic and acidic residues" evidence="5">
    <location>
        <begin position="1066"/>
        <end position="1078"/>
    </location>
</feature>
<feature type="domain" description="PLAT" evidence="7">
    <location>
        <begin position="1468"/>
        <end position="1588"/>
    </location>
</feature>
<organism evidence="8 9">
    <name type="scientific">Edaphochlamys debaryana</name>
    <dbReference type="NCBI Taxonomy" id="47281"/>
    <lineage>
        <taxon>Eukaryota</taxon>
        <taxon>Viridiplantae</taxon>
        <taxon>Chlorophyta</taxon>
        <taxon>core chlorophytes</taxon>
        <taxon>Chlorophyceae</taxon>
        <taxon>CS clade</taxon>
        <taxon>Chlamydomonadales</taxon>
        <taxon>Chlamydomonadales incertae sedis</taxon>
        <taxon>Edaphochlamys</taxon>
    </lineage>
</organism>
<evidence type="ECO:0000256" key="4">
    <source>
        <dbReference type="PROSITE-ProRule" id="PRU00221"/>
    </source>
</evidence>
<feature type="domain" description="PLAT" evidence="7">
    <location>
        <begin position="3435"/>
        <end position="3551"/>
    </location>
</feature>
<comment type="caution">
    <text evidence="3">Lacks conserved residue(s) required for the propagation of feature annotation.</text>
</comment>
<evidence type="ECO:0008006" key="10">
    <source>
        <dbReference type="Google" id="ProtNLM"/>
    </source>
</evidence>
<dbReference type="SMART" id="SM00308">
    <property type="entry name" value="LH2"/>
    <property type="match status" value="18"/>
</dbReference>
<feature type="domain" description="PLAT" evidence="7">
    <location>
        <begin position="2908"/>
        <end position="3023"/>
    </location>
</feature>
<reference evidence="8" key="1">
    <citation type="journal article" date="2020" name="bioRxiv">
        <title>Comparative genomics of Chlamydomonas.</title>
        <authorList>
            <person name="Craig R.J."/>
            <person name="Hasan A.R."/>
            <person name="Ness R.W."/>
            <person name="Keightley P.D."/>
        </authorList>
    </citation>
    <scope>NUCLEOTIDE SEQUENCE</scope>
    <source>
        <strain evidence="8">CCAP 11/70</strain>
    </source>
</reference>
<feature type="domain" description="PLAT" evidence="7">
    <location>
        <begin position="1086"/>
        <end position="1202"/>
    </location>
</feature>
<dbReference type="InterPro" id="IPR001202">
    <property type="entry name" value="WW_dom"/>
</dbReference>
<feature type="domain" description="PLAT" evidence="7">
    <location>
        <begin position="2526"/>
        <end position="2641"/>
    </location>
</feature>
<feature type="domain" description="PLAT" evidence="7">
    <location>
        <begin position="2111"/>
        <end position="2228"/>
    </location>
</feature>
<dbReference type="CDD" id="cd00113">
    <property type="entry name" value="PLAT"/>
    <property type="match status" value="1"/>
</dbReference>
<dbReference type="PROSITE" id="PS50095">
    <property type="entry name" value="PLAT"/>
    <property type="match status" value="20"/>
</dbReference>
<feature type="domain" description="PLAT" evidence="7">
    <location>
        <begin position="1599"/>
        <end position="1719"/>
    </location>
</feature>
<comment type="caution">
    <text evidence="8">The sequence shown here is derived from an EMBL/GenBank/DDBJ whole genome shotgun (WGS) entry which is preliminary data.</text>
</comment>
<feature type="compositionally biased region" description="Gly residues" evidence="5">
    <location>
        <begin position="1"/>
        <end position="10"/>
    </location>
</feature>
<dbReference type="InterPro" id="IPR055442">
    <property type="entry name" value="Beta-prop_EML-like_2nd"/>
</dbReference>
<feature type="domain" description="PLAT" evidence="7">
    <location>
        <begin position="2363"/>
        <end position="2478"/>
    </location>
</feature>
<dbReference type="SMART" id="SM00320">
    <property type="entry name" value="WD40"/>
    <property type="match status" value="11"/>
</dbReference>
<dbReference type="PANTHER" id="PTHR45901:SF3">
    <property type="entry name" value="LIPOXYGENASE HOMOLOGY DOMAIN-CONTAINING PROTEIN 1"/>
    <property type="match status" value="1"/>
</dbReference>
<feature type="domain" description="PLAT" evidence="7">
    <location>
        <begin position="1344"/>
        <end position="1459"/>
    </location>
</feature>
<feature type="domain" description="PLAT" evidence="7">
    <location>
        <begin position="3034"/>
        <end position="3149"/>
    </location>
</feature>
<dbReference type="Gene3D" id="2.40.180.10">
    <property type="entry name" value="Catalase core domain"/>
    <property type="match status" value="16"/>
</dbReference>
<dbReference type="Pfam" id="PF03451">
    <property type="entry name" value="HELP"/>
    <property type="match status" value="1"/>
</dbReference>
<feature type="domain" description="PLAT" evidence="7">
    <location>
        <begin position="1729"/>
        <end position="1844"/>
    </location>
</feature>
<dbReference type="CDD" id="cd01756">
    <property type="entry name" value="PLAT_repeat"/>
    <property type="match status" value="11"/>
</dbReference>
<dbReference type="Pfam" id="PF23409">
    <property type="entry name" value="Beta-prop_EML"/>
    <property type="match status" value="1"/>
</dbReference>
<protein>
    <recommendedName>
        <fullName evidence="10">Lipoxygenase homology domain-containing protein 1</fullName>
    </recommendedName>
</protein>
<dbReference type="PROSITE" id="PS50020">
    <property type="entry name" value="WW_DOMAIN_2"/>
    <property type="match status" value="1"/>
</dbReference>
<dbReference type="PROSITE" id="PS50082">
    <property type="entry name" value="WD_REPEATS_2"/>
    <property type="match status" value="3"/>
</dbReference>
<proteinExistence type="predicted"/>
<feature type="region of interest" description="Disordered" evidence="5">
    <location>
        <begin position="3734"/>
        <end position="3820"/>
    </location>
</feature>
<dbReference type="SUPFAM" id="SSF49723">
    <property type="entry name" value="Lipase/lipooxygenase domain (PLAT/LH2 domain)"/>
    <property type="match status" value="20"/>
</dbReference>
<feature type="compositionally biased region" description="Low complexity" evidence="5">
    <location>
        <begin position="56"/>
        <end position="65"/>
    </location>
</feature>
<dbReference type="InterPro" id="IPR055439">
    <property type="entry name" value="Beta-prop_EML_1st"/>
</dbReference>
<dbReference type="InterPro" id="IPR015943">
    <property type="entry name" value="WD40/YVTN_repeat-like_dom_sf"/>
</dbReference>
<evidence type="ECO:0000256" key="3">
    <source>
        <dbReference type="PROSITE-ProRule" id="PRU00152"/>
    </source>
</evidence>
<name>A0A836C4B7_9CHLO</name>
<feature type="region of interest" description="Disordered" evidence="5">
    <location>
        <begin position="1051"/>
        <end position="1083"/>
    </location>
</feature>
<evidence type="ECO:0000259" key="7">
    <source>
        <dbReference type="PROSITE" id="PS50095"/>
    </source>
</evidence>
<feature type="domain" description="PLAT" evidence="7">
    <location>
        <begin position="2233"/>
        <end position="2348"/>
    </location>
</feature>
<feature type="domain" description="PLAT" evidence="7">
    <location>
        <begin position="3160"/>
        <end position="3275"/>
    </location>
</feature>
<dbReference type="InterPro" id="IPR036392">
    <property type="entry name" value="PLAT/LH2_dom_sf"/>
</dbReference>
<dbReference type="Pfam" id="PF23414">
    <property type="entry name" value="Beta-prop_EML_2"/>
    <property type="match status" value="1"/>
</dbReference>
<evidence type="ECO:0000256" key="2">
    <source>
        <dbReference type="ARBA" id="ARBA00022737"/>
    </source>
</evidence>
<feature type="domain" description="PLAT" evidence="7">
    <location>
        <begin position="2656"/>
        <end position="2771"/>
    </location>
</feature>
<dbReference type="InterPro" id="IPR001680">
    <property type="entry name" value="WD40_rpt"/>
</dbReference>
<dbReference type="FunFam" id="2.130.10.10:FF:000320">
    <property type="entry name" value="echinoderm microtubule-associated protein-like 6"/>
    <property type="match status" value="1"/>
</dbReference>
<evidence type="ECO:0000256" key="5">
    <source>
        <dbReference type="SAM" id="MobiDB-lite"/>
    </source>
</evidence>
<keyword evidence="9" id="KW-1185">Reference proteome</keyword>
<dbReference type="CDD" id="cd00201">
    <property type="entry name" value="WW"/>
    <property type="match status" value="1"/>
</dbReference>
<feature type="compositionally biased region" description="Pro residues" evidence="5">
    <location>
        <begin position="44"/>
        <end position="55"/>
    </location>
</feature>
<feature type="domain" description="PLAT" evidence="7">
    <location>
        <begin position="1216"/>
        <end position="1333"/>
    </location>
</feature>
<feature type="domain" description="PLAT" evidence="7">
    <location>
        <begin position="1851"/>
        <end position="1977"/>
    </location>
</feature>
<dbReference type="InterPro" id="IPR036322">
    <property type="entry name" value="WD40_repeat_dom_sf"/>
</dbReference>
<feature type="compositionally biased region" description="Gly residues" evidence="5">
    <location>
        <begin position="66"/>
        <end position="84"/>
    </location>
</feature>
<dbReference type="Pfam" id="PF01477">
    <property type="entry name" value="PLAT"/>
    <property type="match status" value="20"/>
</dbReference>
<dbReference type="InterPro" id="IPR001024">
    <property type="entry name" value="PLAT/LH2_dom"/>
</dbReference>
<evidence type="ECO:0000256" key="1">
    <source>
        <dbReference type="ARBA" id="ARBA00022574"/>
    </source>
</evidence>
<feature type="domain" description="PLAT" evidence="7">
    <location>
        <begin position="3589"/>
        <end position="3703"/>
    </location>
</feature>
<dbReference type="SUPFAM" id="SSF50978">
    <property type="entry name" value="WD40 repeat-like"/>
    <property type="match status" value="2"/>
</dbReference>
<feature type="repeat" description="WD" evidence="4">
    <location>
        <begin position="738"/>
        <end position="780"/>
    </location>
</feature>
<dbReference type="OrthoDB" id="5322100at2759"/>
<feature type="region of interest" description="Disordered" evidence="5">
    <location>
        <begin position="1"/>
        <end position="148"/>
    </location>
</feature>
<gene>
    <name evidence="8" type="ORF">HYH03_002273</name>
</gene>
<feature type="repeat" description="WD" evidence="4">
    <location>
        <begin position="823"/>
        <end position="856"/>
    </location>
</feature>
<feature type="compositionally biased region" description="Low complexity" evidence="5">
    <location>
        <begin position="85"/>
        <end position="101"/>
    </location>
</feature>
<feature type="repeat" description="WD" evidence="4">
    <location>
        <begin position="654"/>
        <end position="688"/>
    </location>
</feature>
<dbReference type="EMBL" id="JAEHOE010000005">
    <property type="protein sequence ID" value="KAG2499991.1"/>
    <property type="molecule type" value="Genomic_DNA"/>
</dbReference>
<keyword evidence="2" id="KW-0677">Repeat</keyword>
<dbReference type="InterPro" id="IPR052970">
    <property type="entry name" value="Inner_ear_hair_cell_LOXHD"/>
</dbReference>
<dbReference type="PANTHER" id="PTHR45901">
    <property type="entry name" value="PROTEIN CBG12474"/>
    <property type="match status" value="1"/>
</dbReference>
<evidence type="ECO:0000313" key="8">
    <source>
        <dbReference type="EMBL" id="KAG2499991.1"/>
    </source>
</evidence>
<dbReference type="PROSITE" id="PS00678">
    <property type="entry name" value="WD_REPEATS_1"/>
    <property type="match status" value="1"/>
</dbReference>
<evidence type="ECO:0000259" key="6">
    <source>
        <dbReference type="PROSITE" id="PS50020"/>
    </source>
</evidence>
<dbReference type="InterPro" id="IPR019775">
    <property type="entry name" value="WD40_repeat_CS"/>
</dbReference>
<dbReference type="InterPro" id="IPR005108">
    <property type="entry name" value="HELP"/>
</dbReference>
<dbReference type="Gene3D" id="2.130.10.10">
    <property type="entry name" value="YVTN repeat-like/Quinoprotein amine dehydrogenase"/>
    <property type="match status" value="2"/>
</dbReference>
<evidence type="ECO:0000313" key="9">
    <source>
        <dbReference type="Proteomes" id="UP000612055"/>
    </source>
</evidence>
<feature type="domain" description="PLAT" evidence="7">
    <location>
        <begin position="3286"/>
        <end position="3408"/>
    </location>
</feature>
<feature type="domain" description="WW" evidence="6">
    <location>
        <begin position="3807"/>
        <end position="3846"/>
    </location>
</feature>
<dbReference type="Gene3D" id="2.60.60.20">
    <property type="entry name" value="PLAT/LH2 domain"/>
    <property type="match status" value="4"/>
</dbReference>
<feature type="domain" description="PLAT" evidence="7">
    <location>
        <begin position="2784"/>
        <end position="2899"/>
    </location>
</feature>
<sequence length="3863" mass="422840">MPPGAGGQPGGARASPGLRPGGSPPVQPGVGAAAALSPPKQAFSPPPAQSPPQQQPQPQQALYYAGAGGGYAAAGAGGGGGPGGYQAPMLPGQGAPLPAQGQGAGRGSPPFPARSPSMPAGEAAAGAGGAGGNMQRQTSWGPAAGTQRRQIKRTILPQGGQPEDAYWSDNRWGPPGRAVTQPPPNTAEAKRARKFYQTPNAPLVKPDASVFASLNELENLMRATLGALANFNEDERMLLTKQFRREENKARLKGEYAPPGLVNLGQFRHAWKKFSIRVSEEQARALFVKYGCDAQGLLPYDHFAAKLLASPARLLALEPEQKGPYKAGRDASFRGKIVYRYCRKPVFPPSNWDGLPALRSARKPKAGLKLEFVYGYAGVENTSTNIFYTGDNRLVYYTAAVGIIYDPASHTQTFFQGHDDDIKCMALHPNRFIVATGQVASALDGSYDNPFLCIWDVRDPLGLICRINFPSDGAPTRYVVALGFSGNGQRLVVVTGDNRHTVSVYHWKSKTLIHSDAGHNGQPPQVFGVAWNNFMKDRDGEGREVIAPSMFVTYGVKHLKFWQQEWDDRAQKERYRGSMGKFGKAQVQDVLSACFISAATLVTGATTGDLLMWDVTGARSTTGQFGCCIKVIPAHGPGIPYPNIHDGTPALQGVRAMALRANRTELATGGADGSVIVWDITTGDVGRVVKTIQVVEPGESTPAVFRSLDAMENGYDMVAGTHRCEIWELSGDVPEPLTQGHSADVYGLAFHPKKPHKFATACDSKTVFMWNAKRRQLVAKVNIGVEAQSVAFSPNGAHLAVGTITGMVKVLMVENLTQKVAEMHTLKEMVHEIKYSPDGTKLAAGSHDNYIDIYDVTRHYARLARCAGHSSYITHLDWSVDSRVIQSNCGAYELLYFEAATGKQVRQDQRDTQWQSWTCTLGFPVMGVWRDDTDGTDINAVCRSNTGAFPDVDPIAGDGDVVVTAGDDGRVRLFNYPCVIEDAPGRTYLGHCSHVMNVRFSPDNRWVVSVGGKDRAGMQWRVLREAQDEVVVDRPPLPEVYVYQAPKRVLVDVEPPPPPPDTSAEDAAKRKATDEERDRKRRESLHNYEITVVTSDIKGAGTDSNVFMVMYGDKNTSGEVKLENGPENFSRGRTDVFNVDLLPLGNVNSLRIGHDAKGNNPRWHLDRVVVKNKTANTPPLVFPCGQWFATDVGDKKIVRLLKMSGEAGELGEPKLLRYKVQVKTSDVKGAGTDANVTLQFFGEHNGKKYQSPQLKLENSANNFERGMTDVFEVEAAVGEIKCIRIGHDNSGFGASWHLQEVILSSPSIADMQFVANRWLAEDEGDRQTYVTLYPVGAVDIPLPHKYQITVFTSDIRGAGTDANVDISLYGTNARCLGYKLENSKNNFERNMEDVFFLEFQDLGSIPEIEIGHDNSGAMPGWHCAKVIVEDQTAKLRFAYPCDRWFDKHEEDGLIRRRLKVAEVGGENVDYTVTVATSDIRGAGTDANVYLEITGDNKGKEITGKRVTLDNSTNNFERAAVDKFLLKKYRNCGNLTRIKIGHDNGGMAPGWHLDYVEVTDDSTGVSYFFPCGKWFDKKEGDQAIERVLLVALKDPKAGKAQYKITVHTSDIKFAGTDANVFIEVHGDMDGQPTTTGRVALNNSKNNFERAAVDMFNFPGLPNVGTIKRIVIGHDNFGPGAAWHLNKVDVLLVNSGQECHFYYNGWLSRDDPPYKTEVELFPLDGDVPVLCRYTIITYTSDIRGAGTDANVSCMLMGDKANTPQFMLENSKNNFEKGQRDEFIHESVDVGTIKKLQIGHDNKGLAAAWHLDHVEVIHQARQETYYFLADQWLDAKSGTLVITLEPANAAGAKQVYKVSVRTSDKRGAGTDADISVILMGATASSPELKLESSANNFERNQTDDFTLNLGHLALGEINKIEIGLASQQSAAGKLGGLFGQQWGLESVEVTHMNTNSRWFFFYDDWINSEKRRVQLVPGKAGDNNTYKVKVKTSDIRGAGTDSNVSLAMFGKLEEKPTQSGVNKLDNSANNFERGAIDTFVIKCKDLGDLTHIVVTSDGGGFGAAWHLAEVEVLDTVRNRTTVFPCGKWLDPKDMASLQQTLLPMGVDGALGNLLQYEVTIFTSDIRGAGTDDNITVELHGKLASTSPMVLDTSANNFERGSKDIFKLSFIDIGELEHVMIKKDNRTMGLGGDWHLQSVEVFHPGLQKRYFMMCNDWLKGACERKLEPGKVPENGICTYRVVVTTSDIRGAGTDADVTMQLFGDKGDTGERKLDNSTNNFERNQVDTFFLQAPDVGVFQSLRIGHNNSGFGAAWHLAKVEVVNTNTGEQAVFPFHNWIDKEHGLSHLLTPDRDGDGKGDALVGGPIVEYTITTYTSDIRGAGTDANVFIEMHGDKGAMGETRLDNAANNFERGRADTFKIKGSDVGALQKVIIRHDNTGMGSDWHLEQVEVTNPNMQRTYFFPCNDWLRKVGPGRMWLRRFFPLPVLPVLFGPHITKPRMLQTLGGQVGDDESGLRKELVAGNPEQKGPTNYKVTVYTSDIRGAGTDSDVFIVIYGDKGDTGERLMDNSTNNFERNQVDNFIISSGNIGLIQKIKIRSSGKGLGAAWHLNKVEVQSTATGEKLVFPFAKWIDEKNGLEHVLWPDRDGDGIPDPTADAELLKYRVAVYTSDIRGAGTDANVFIELHGDKAFVGKTVLDTNANNFERNRKDEFVIQGTDVGELQHIIIGHDNSGVGASWHLQQVEVWHPVLQKMYLFPCNEWLESSKEKGIEGCKRTLLSGAAAAAAGLCSYRVIVKTSDMRGAGTDADVFLTIYGPKGDTGERPLDNSANNFERNQTDTFILTGPDVGEVERIRVRSSGTGLGAAWHLDKIDVMSSATGNQYSFPFRGWVDEKNGLDHYINRDGGTGPTTDLVDYKVSVYTSDIRGAGTDSNVFIEMHGGLGSVGQTRLETSANNFERGQVDHFVVKGTNIGDVQRIVVWHDNSGIGSDWHLQQVEVFNTATQKSYFFFCNDWLRKDKVLGDKGCRKELVAGAAGATKNSYKVEVQTSDVRGAGTDSDVNITVFGEKGDTGSHALESSANDFERGQLDTYFIQAPDIGKILSCQVVCSGSGLGAAWHLAHITVTNVVTSESAKFLYNDWFDGKKGWTQTLYVGGIDAAIAAGKQIQYEVHVFTSDVKGAGTDGDVYLQLKGEKGAMGETKLENSANNFERNREDVFTVLGSDIGKLNEATVRLVESGFGAAWHLQQIEVLNKKTGERALFRYNDWLQGAKTTVTIPEASTDAAKQQAPGKLRWKIATQTSDIFGAGTDAKVWVQVHGPLGLLNGAEIYLDDGKNNFERNMLDQFFVEFPEANDCGTPITKLVVERGSSLLPGADWHLDWVEVVDMNRGHTYRWKCGAWFNSKEGLRKEWVAEKAAVGSQQPLELIESPGGIVGGPAVAGDRYRIVTQTGNVFGAGTDAKVCLAFQDAEGKVWTPAFSQTKAMFERNATDEFFVTSSTKLGEVTHCIVWIENPGMGDKWHLDHVQLTHLPSQREWSFACKDWVPKGTSPSQGKRLFATVVRDVPLTGPPQGADAAVADVSHLDQGPPKPPPRPLLPYEVTVVTGDKYGAGTDALVSMEIQGSRGTAQHTFEQSKTLFEKGSRDRFRLTLPDVGNVQSVRAWHDGSGFGADWFLAAVNIDHPAAGCKWEATFNEWVKGGETNGRMKPARLVAGTAEAAEKAYDEAWAAAVAKDAEKRRAAEAAAAAARPPLPPGAGAGAGLSDITPVQDRPVKRPGDDGIAKQVLRPEEFARLPQMQPGDGRYRFSNEVRNNPEPPPPSWQKHTAPYGGNPQYRVTYFHNPVTKQSTYDVPPEYAAWEQKHDAWLKSVLQ</sequence>
<feature type="compositionally biased region" description="Basic and acidic residues" evidence="5">
    <location>
        <begin position="3763"/>
        <end position="3784"/>
    </location>
</feature>
<dbReference type="Proteomes" id="UP000612055">
    <property type="component" value="Unassembled WGS sequence"/>
</dbReference>
<keyword evidence="1 4" id="KW-0853">WD repeat</keyword>